<dbReference type="Proteomes" id="UP000199477">
    <property type="component" value="Unassembled WGS sequence"/>
</dbReference>
<reference evidence="2" key="1">
    <citation type="submission" date="2016-10" db="EMBL/GenBank/DDBJ databases">
        <authorList>
            <person name="Varghese N."/>
            <person name="Submissions S."/>
        </authorList>
    </citation>
    <scope>NUCLEOTIDE SEQUENCE [LARGE SCALE GENOMIC DNA]</scope>
    <source>
        <strain evidence="2">UNC178MFTsu3.1</strain>
    </source>
</reference>
<gene>
    <name evidence="1" type="ORF">SAMN02799615_00706</name>
</gene>
<evidence type="ECO:0000313" key="2">
    <source>
        <dbReference type="Proteomes" id="UP000199477"/>
    </source>
</evidence>
<accession>A0A1I1ZFI3</accession>
<sequence>MNSLQPLNAIPSGAQALVAQPALDPSVDYYQLRREGIGHVQQAGHQQWTDYNVHDPGITILEALCYAITDVGYRIEWDIEDILAPRLPSADPARPYPDQAFFTAREVLTVNPTTLNDFRRALIDLPGVSDAWVLCKTCACEVSYWAYCDLADNLVLQYGQPASPPNPASETWVLGLYETLLELDDDPELGDLNDRTVQQNSVFHDGDGAHPILMELRFPDIALLERDAWQRFLADDASFADATAFDIELVRLGATKTYNVFDLPDPADRDQYLSQQWNGVFYVSLRITFTGSPDVVDIENAALRVFADGAVQDSVSADAWRTLFTDKSPAGFVLRYRKKAKATAAAVAGAKAALQQYRNLGEDYCLIDHAGVEDVAVCADVEVRPDADIERVQASIWFALEQYMTPPVPFRTLQELQGRGVAVEDIFDGPALANGFIEDADLAAAGLKAMLRASDMVHLLMDIDGVVAVNQLRMTKYDDEGLVVAGAADPSWINDQPVYDQGRTSAAWLLAISPRHQPRLYLNQSRFLFYKDGLPFLPRVDEATDTLNQLRGDADRPKNPGAPNDLPVPPGVYRQPDDYFPVQYSFPLAYGIGPDGLPPRALPARKAQAKNLKAYLMGFEQLLGNALAQLAHTSDLFSLDATVARTYFVKPFDADVIKDLADIADPMKLTRAAVEALVETPAEFQTRRNAFLDHLLARFGEQFGEYALLLTQAAGDAVAKSKLIDNKIAFLRRYPAVSHDRAKAFNYQLEPNAPGNEPGIKQRINLLLGYPDLSYAWTAAAPAAGVYPVDYQLVDGIGTVRLAGTLSVTADSAAKAGEGAYRLLLDRMILEEAYTTVPVTGGKFALVLQDAASTEIGRNPVPFASSTEADALRELLLSWSAGARTLVVEHILLRPKFIGDALYPACCEDGCSTCGSADPYSFRLTYVMPGWTVQYTDNLDLRRYADRTIQRETPSHLLAKICWVGNDGYVENPCDQVVEDLADLLQAEGLTADSTPPSDDDACDDAHMILDEFSETFSAWFADKKLSFLREDALAAAIAAEFAGIAQPADGEYKTLFTPALWDEVRALMTARFTEVAGQGWQFERFEAAWRTWLDANAAIDWTDERLVERVEALLMAGVQTANASAGALCDCAKRIVTDYGSAYYAWMRDNFTAGHAFEDLTPFAEPAVTLCAGLSFTPDTQPKIAALLQERYAAYALPSYWLWVVTTLLAGLRNTYPGATLHDCDEGSDFNPVRLDNTALGNYPRKTTL</sequence>
<dbReference type="RefSeq" id="WP_051549045.1">
    <property type="nucleotide sequence ID" value="NZ_FONH01000002.1"/>
</dbReference>
<evidence type="ECO:0000313" key="1">
    <source>
        <dbReference type="EMBL" id="SFE30516.1"/>
    </source>
</evidence>
<name>A0A1I1ZFI3_9GAMM</name>
<dbReference type="EMBL" id="FONH01000002">
    <property type="protein sequence ID" value="SFE30516.1"/>
    <property type="molecule type" value="Genomic_DNA"/>
</dbReference>
<dbReference type="STRING" id="500610.SAMN02799615_00706"/>
<protein>
    <submittedName>
        <fullName evidence="1">Uncharacterized protein</fullName>
    </submittedName>
</protein>
<dbReference type="AlphaFoldDB" id="A0A1I1ZFI3"/>
<proteinExistence type="predicted"/>
<organism evidence="1 2">
    <name type="scientific">Dyella marensis</name>
    <dbReference type="NCBI Taxonomy" id="500610"/>
    <lineage>
        <taxon>Bacteria</taxon>
        <taxon>Pseudomonadati</taxon>
        <taxon>Pseudomonadota</taxon>
        <taxon>Gammaproteobacteria</taxon>
        <taxon>Lysobacterales</taxon>
        <taxon>Rhodanobacteraceae</taxon>
        <taxon>Dyella</taxon>
    </lineage>
</organism>
<keyword evidence="2" id="KW-1185">Reference proteome</keyword>